<feature type="compositionally biased region" description="Low complexity" evidence="1">
    <location>
        <begin position="1309"/>
        <end position="1324"/>
    </location>
</feature>
<dbReference type="InterPro" id="IPR055251">
    <property type="entry name" value="SOS1_NGEF_PH"/>
</dbReference>
<dbReference type="PANTHER" id="PTHR45818">
    <property type="entry name" value="PROTEIN VAV"/>
    <property type="match status" value="1"/>
</dbReference>
<name>A0A095D2B0_CRYD2</name>
<dbReference type="EMBL" id="CP025761">
    <property type="protein sequence ID" value="KGB75536.1"/>
    <property type="molecule type" value="Genomic_DNA"/>
</dbReference>
<feature type="compositionally biased region" description="Basic and acidic residues" evidence="1">
    <location>
        <begin position="1012"/>
        <end position="1030"/>
    </location>
</feature>
<dbReference type="RefSeq" id="XP_062881478.1">
    <property type="nucleotide sequence ID" value="XM_063025523.1"/>
</dbReference>
<dbReference type="GeneID" id="88177797"/>
<feature type="region of interest" description="Disordered" evidence="1">
    <location>
        <begin position="879"/>
        <end position="907"/>
    </location>
</feature>
<evidence type="ECO:0000256" key="1">
    <source>
        <dbReference type="SAM" id="MobiDB-lite"/>
    </source>
</evidence>
<accession>A0A095D2B0</accession>
<dbReference type="GO" id="GO:0005737">
    <property type="term" value="C:cytoplasm"/>
    <property type="evidence" value="ECO:0007669"/>
    <property type="project" value="TreeGrafter"/>
</dbReference>
<dbReference type="STRING" id="294750.A0A095D2B0"/>
<dbReference type="KEGG" id="cdeu:CNBG_1374"/>
<feature type="compositionally biased region" description="Low complexity" evidence="1">
    <location>
        <begin position="343"/>
        <end position="361"/>
    </location>
</feature>
<feature type="region of interest" description="Disordered" evidence="1">
    <location>
        <begin position="73"/>
        <end position="378"/>
    </location>
</feature>
<dbReference type="Pfam" id="PF00621">
    <property type="entry name" value="RhoGEF"/>
    <property type="match status" value="1"/>
</dbReference>
<dbReference type="OMA" id="HHRRVEN"/>
<dbReference type="Proteomes" id="UP000029445">
    <property type="component" value="Chromosome 3"/>
</dbReference>
<feature type="compositionally biased region" description="Polar residues" evidence="1">
    <location>
        <begin position="326"/>
        <end position="335"/>
    </location>
</feature>
<sequence length="1359" mass="150726">MDPIIVLSHQIIAVPSLDTIPQSEVPSPQLCESPPCESLTPSKPLPHPQRPTRSFSPETDVWQNSSLLSSVFGTFQPKAGPYSSQPLLRSRPGSRPGSGRSTPSIRRNVPPIHIPPSTPEDPLFSAYPDNGDTPTDSKCKLKTSLSQLTPNRDLYRRASYVPMSRSSSSPGKQDRWRDKMPCTPASPSHEPHRRRSSSTPPQSSDHGEEEAKSVGPRRGPFDANGFRLGKVPSRQGSREWQLQGDSEEPCNSGQPSTSHTAEVQTKFMPSEAMKISYFGFSPDGGEDGENQSSALTYLSEPSSPKGRLSLHSSSIGSPVRQDDQSLENYTSTSASGEPFSPMSLTHTHPLSSASTSLSRSAKSGKEGKADKEKEDGDIDSALVAVRQQRSAQWKENQVERRNRLQKRKHALLELVETTVSHTDHLKALATIYLPQAALLPSLSDIFTRALLPKAVELLDFNERLQDDMIKVLKEEGVGYNEGGIKRKSEGDVFKSWIEKETGDEITEMEIDLSGRLDKAIKQIVKLCLDAEPDFAKYKDYCVESIGTSSLWSKISSRAEIQIFEKRCQLLNNSRRHYGLRELLEAGSLSPIPTSCQSRLQFADYLHIPVQRLGQFPLLIQRIMETSSDTPRVSSEKLSEEKWPNQAENLKSYLGELYVVMKTLGDVADAARGAREKKIATDTVIDRIEPHGQVTKSFLRNLGTTYLIGALDVMHQQASPIPPMAHTKVKPLAAFLFKGYLILAKVKKNKIYEVKHHLPLSLFDIVDVEAGPLGFAIRLRVMDTIFDLGATCDAEKVHWQRGILDAREECDASPFDLPSSVSLHQARSRRASMDFEQRTSLVITRTTSANSPTTTKRHTITTMDTIEGEVEAGLPFAVRSAEPDSHPATPARSPIRSSFASTPDRNKPDLIFRKPSQAARDFVVNGLADVFSSELSVARMSSGFKKLISREDGRQAVVNPPTLRRKMSVLDIKLPQNIAFSGEVRGSIIERRKHSQRASFSNRFLPEELLVKEPEEVGDDKGQDKEIKEKEEDCDITPSRKASEFGSLGRECYESFVRSNSMASLTGTKKPHVKRSSSFNPLSDDGVLKFMSKKDKGKGRTVTLEQHRDLEREQEQDAINHSWRRQNDTKQKPTNCYNMNIANYLTMRNKSPPASVVLSPTYEQNSFACVVEDDVDEDAIILSPVEAEPTETPTPPSVPRPSEDLTPIASRSGRHASFPEYSIPPAHSQFPPPSFGFSFFGSSHASSHSNAVYQDRQEKQSMRPVHTLQKSLRRSMSFMSLKKPSTTSLSELVEESKEGEVSTSSLDWRAAPTSSAPAVVSSEPAIDVAGLTRSRSSMPDTPTRRRSIRGIWNSFTPMSG</sequence>
<feature type="domain" description="DH" evidence="2">
    <location>
        <begin position="406"/>
        <end position="666"/>
    </location>
</feature>
<dbReference type="VEuPathDB" id="FungiDB:CNBG_1374"/>
<feature type="region of interest" description="Disordered" evidence="1">
    <location>
        <begin position="1012"/>
        <end position="1041"/>
    </location>
</feature>
<dbReference type="SUPFAM" id="SSF50729">
    <property type="entry name" value="PH domain-like"/>
    <property type="match status" value="1"/>
</dbReference>
<organism evidence="3 4">
    <name type="scientific">Cryptococcus deuterogattii (strain R265)</name>
    <name type="common">Cryptococcus gattii VGII (strain R265)</name>
    <dbReference type="NCBI Taxonomy" id="294750"/>
    <lineage>
        <taxon>Eukaryota</taxon>
        <taxon>Fungi</taxon>
        <taxon>Dikarya</taxon>
        <taxon>Basidiomycota</taxon>
        <taxon>Agaricomycotina</taxon>
        <taxon>Tremellomycetes</taxon>
        <taxon>Tremellales</taxon>
        <taxon>Cryptococcaceae</taxon>
        <taxon>Cryptococcus</taxon>
        <taxon>Cryptococcus gattii species complex</taxon>
    </lineage>
</organism>
<feature type="region of interest" description="Disordered" evidence="1">
    <location>
        <begin position="1280"/>
        <end position="1359"/>
    </location>
</feature>
<feature type="compositionally biased region" description="Polar residues" evidence="1">
    <location>
        <begin position="290"/>
        <end position="302"/>
    </location>
</feature>
<dbReference type="Gene3D" id="2.30.29.30">
    <property type="entry name" value="Pleckstrin-homology domain (PH domain)/Phosphotyrosine-binding domain (PTB)"/>
    <property type="match status" value="1"/>
</dbReference>
<evidence type="ECO:0000313" key="4">
    <source>
        <dbReference type="Proteomes" id="UP000029445"/>
    </source>
</evidence>
<dbReference type="OrthoDB" id="1716625at2759"/>
<gene>
    <name evidence="3" type="ORF">CNBG_1374</name>
</gene>
<protein>
    <recommendedName>
        <fullName evidence="2">DH domain-containing protein</fullName>
    </recommendedName>
</protein>
<dbReference type="PANTHER" id="PTHR45818:SF3">
    <property type="entry name" value="PROTEIN VAV"/>
    <property type="match status" value="1"/>
</dbReference>
<feature type="compositionally biased region" description="Polar residues" evidence="1">
    <location>
        <begin position="234"/>
        <end position="263"/>
    </location>
</feature>
<dbReference type="Gene3D" id="1.20.900.10">
    <property type="entry name" value="Dbl homology (DH) domain"/>
    <property type="match status" value="1"/>
</dbReference>
<keyword evidence="4" id="KW-1185">Reference proteome</keyword>
<dbReference type="InterPro" id="IPR011993">
    <property type="entry name" value="PH-like_dom_sf"/>
</dbReference>
<dbReference type="InterPro" id="IPR000219">
    <property type="entry name" value="DH_dom"/>
</dbReference>
<feature type="compositionally biased region" description="Low complexity" evidence="1">
    <location>
        <begin position="83"/>
        <end position="107"/>
    </location>
</feature>
<dbReference type="HOGENOM" id="CLU_257313_0_0_1"/>
<dbReference type="SUPFAM" id="SSF48065">
    <property type="entry name" value="DBL homology domain (DH-domain)"/>
    <property type="match status" value="1"/>
</dbReference>
<feature type="compositionally biased region" description="Polar residues" evidence="1">
    <location>
        <begin position="51"/>
        <end position="60"/>
    </location>
</feature>
<feature type="compositionally biased region" description="Basic and acidic residues" evidence="1">
    <location>
        <begin position="363"/>
        <end position="374"/>
    </location>
</feature>
<dbReference type="InterPro" id="IPR035899">
    <property type="entry name" value="DBL_dom_sf"/>
</dbReference>
<evidence type="ECO:0000259" key="2">
    <source>
        <dbReference type="PROSITE" id="PS50010"/>
    </source>
</evidence>
<proteinExistence type="predicted"/>
<dbReference type="GO" id="GO:0005085">
    <property type="term" value="F:guanyl-nucleotide exchange factor activity"/>
    <property type="evidence" value="ECO:0007669"/>
    <property type="project" value="InterPro"/>
</dbReference>
<dbReference type="PROSITE" id="PS50010">
    <property type="entry name" value="DH_2"/>
    <property type="match status" value="1"/>
</dbReference>
<feature type="region of interest" description="Disordered" evidence="1">
    <location>
        <begin position="18"/>
        <end position="60"/>
    </location>
</feature>
<reference evidence="3 4" key="1">
    <citation type="journal article" date="2011" name="MBio">
        <title>Genome variation in Cryptococcus gattii, an emerging pathogen of immunocompetent hosts.</title>
        <authorList>
            <person name="D'Souza C.A."/>
            <person name="Kronstad J.W."/>
            <person name="Taylor G."/>
            <person name="Warren R."/>
            <person name="Yuen M."/>
            <person name="Hu G."/>
            <person name="Jung W.H."/>
            <person name="Sham A."/>
            <person name="Kidd S.E."/>
            <person name="Tangen K."/>
            <person name="Lee N."/>
            <person name="Zeilmaker T."/>
            <person name="Sawkins J."/>
            <person name="McVicker G."/>
            <person name="Shah S."/>
            <person name="Gnerre S."/>
            <person name="Griggs A."/>
            <person name="Zeng Q."/>
            <person name="Bartlett K."/>
            <person name="Li W."/>
            <person name="Wang X."/>
            <person name="Heitman J."/>
            <person name="Stajich J.E."/>
            <person name="Fraser J.A."/>
            <person name="Meyer W."/>
            <person name="Carter D."/>
            <person name="Schein J."/>
            <person name="Krzywinski M."/>
            <person name="Kwon-Chung K.J."/>
            <person name="Varma A."/>
            <person name="Wang J."/>
            <person name="Brunham R."/>
            <person name="Fyfe M."/>
            <person name="Ouellette B.F."/>
            <person name="Siddiqui A."/>
            <person name="Marra M."/>
            <person name="Jones S."/>
            <person name="Holt R."/>
            <person name="Birren B.W."/>
            <person name="Galagan J.E."/>
            <person name="Cuomo C.A."/>
        </authorList>
    </citation>
    <scope>NUCLEOTIDE SEQUENCE [LARGE SCALE GENOMIC DNA]</scope>
    <source>
        <strain evidence="3 4">R265</strain>
    </source>
</reference>
<evidence type="ECO:0000313" key="3">
    <source>
        <dbReference type="EMBL" id="KGB75536.1"/>
    </source>
</evidence>
<reference evidence="3 4" key="2">
    <citation type="journal article" date="2018" name="Proc. Natl. Acad. Sci.">
        <title>RNAi is a critical determinant of centromere evolution in closely related fungi.</title>
        <authorList>
            <person name="Yadav V."/>
            <person name="Sun S."/>
            <person name="Billmyre R.B."/>
            <person name="Thimmappa B.C."/>
            <person name="Shea T."/>
            <person name="Lintner R."/>
            <person name="Bakkeren G."/>
            <person name="Cuomo C.A."/>
            <person name="Heitman J."/>
            <person name="Sanyal K."/>
        </authorList>
    </citation>
    <scope>NUCLEOTIDE SEQUENCE [LARGE SCALE GENOMIC DNA]</scope>
    <source>
        <strain evidence="3 4">R265</strain>
    </source>
</reference>
<dbReference type="Pfam" id="PF22697">
    <property type="entry name" value="SOS1_NGEF_PH"/>
    <property type="match status" value="1"/>
</dbReference>